<dbReference type="OrthoDB" id="1932658at2759"/>
<feature type="region of interest" description="Disordered" evidence="1">
    <location>
        <begin position="305"/>
        <end position="381"/>
    </location>
</feature>
<dbReference type="Proteomes" id="UP000187203">
    <property type="component" value="Unassembled WGS sequence"/>
</dbReference>
<dbReference type="EMBL" id="AWUE01015252">
    <property type="protein sequence ID" value="OMO98800.1"/>
    <property type="molecule type" value="Genomic_DNA"/>
</dbReference>
<reference evidence="3" key="1">
    <citation type="submission" date="2013-09" db="EMBL/GenBank/DDBJ databases">
        <title>Corchorus olitorius genome sequencing.</title>
        <authorList>
            <person name="Alam M."/>
            <person name="Haque M.S."/>
            <person name="Islam M.S."/>
            <person name="Emdad E.M."/>
            <person name="Islam M.M."/>
            <person name="Ahmed B."/>
            <person name="Halim A."/>
            <person name="Hossen Q.M.M."/>
            <person name="Hossain M.Z."/>
            <person name="Ahmed R."/>
            <person name="Khan M.M."/>
            <person name="Islam R."/>
            <person name="Rashid M.M."/>
            <person name="Khan S.A."/>
            <person name="Rahman M.S."/>
            <person name="Alam M."/>
            <person name="Yahiya A.S."/>
            <person name="Khan M.S."/>
            <person name="Azam M.S."/>
            <person name="Haque T."/>
            <person name="Lashkar M.Z.H."/>
            <person name="Akhand A.I."/>
            <person name="Morshed G."/>
            <person name="Roy S."/>
            <person name="Uddin K.S."/>
            <person name="Rabeya T."/>
            <person name="Hossain A.S."/>
            <person name="Chowdhury A."/>
            <person name="Snigdha A.R."/>
            <person name="Mortoza M.S."/>
            <person name="Matin S.A."/>
            <person name="Hoque S.M.E."/>
            <person name="Islam M.K."/>
            <person name="Roy D.K."/>
            <person name="Haider R."/>
            <person name="Moosa M.M."/>
            <person name="Elias S.M."/>
            <person name="Hasan A.M."/>
            <person name="Jahan S."/>
            <person name="Shafiuddin M."/>
            <person name="Mahmood N."/>
            <person name="Shommy N.S."/>
        </authorList>
    </citation>
    <scope>NUCLEOTIDE SEQUENCE [LARGE SCALE GENOMIC DNA]</scope>
    <source>
        <strain evidence="3">cv. O-4</strain>
    </source>
</reference>
<evidence type="ECO:0000313" key="2">
    <source>
        <dbReference type="EMBL" id="OMO98800.1"/>
    </source>
</evidence>
<feature type="compositionally biased region" description="Basic and acidic residues" evidence="1">
    <location>
        <begin position="112"/>
        <end position="122"/>
    </location>
</feature>
<feature type="compositionally biased region" description="Polar residues" evidence="1">
    <location>
        <begin position="324"/>
        <end position="339"/>
    </location>
</feature>
<evidence type="ECO:0000256" key="1">
    <source>
        <dbReference type="SAM" id="MobiDB-lite"/>
    </source>
</evidence>
<dbReference type="AlphaFoldDB" id="A0A1R3JVH2"/>
<sequence length="469" mass="52316">MSILQYPDSFNVPELQVWNNAAFDNGESEDHTSAMNVSWGNLGSGSVNQSLESDGSKENQSPVWLQSPVSFKSTASIVKPPLRCKNVFGNSKEQPLKGSFIEPASAKLKNGAGKEEEKKRDEKKIDMEIEEVEKEISRLSSKLESLRLEKAELTARSIAMRGRMVPAKFMEPKQSIKNLEMGKKMEDPLFSSAKGILNRRGVSLGPAEIFSAAKARQLTKQDTVTPVQSIQSRRKSCFFKLEGIDEGKVTRERGKSLSLSPKSRKTVSKVHAPKPAATTVGSKRAVKKEDGFLATIQPKRLFKDGEKSVTAKKPMKPGRIVASRYNQIPNQSNGNSTVNEARKRSLPENDKEESNRHDKRRVSDERIVDSSKNQKSESRVKKKWEIPSEVIVFKGATEEESPQSISKINNVLPKIRTLRNLIDESPRDSGPAKRVAELMGRKSYFCTEEEAEDSVFQALSFAEGDEEED</sequence>
<comment type="caution">
    <text evidence="2">The sequence shown here is derived from an EMBL/GenBank/DDBJ whole genome shotgun (WGS) entry which is preliminary data.</text>
</comment>
<feature type="compositionally biased region" description="Basic residues" evidence="1">
    <location>
        <begin position="262"/>
        <end position="272"/>
    </location>
</feature>
<accession>A0A1R3JVH2</accession>
<proteinExistence type="predicted"/>
<feature type="region of interest" description="Disordered" evidence="1">
    <location>
        <begin position="252"/>
        <end position="283"/>
    </location>
</feature>
<keyword evidence="3" id="KW-1185">Reference proteome</keyword>
<name>A0A1R3JVH2_9ROSI</name>
<evidence type="ECO:0000313" key="3">
    <source>
        <dbReference type="Proteomes" id="UP000187203"/>
    </source>
</evidence>
<dbReference type="PANTHER" id="PTHR36386:SF1">
    <property type="entry name" value="OS06G0683900 PROTEIN"/>
    <property type="match status" value="1"/>
</dbReference>
<organism evidence="2 3">
    <name type="scientific">Corchorus olitorius</name>
    <dbReference type="NCBI Taxonomy" id="93759"/>
    <lineage>
        <taxon>Eukaryota</taxon>
        <taxon>Viridiplantae</taxon>
        <taxon>Streptophyta</taxon>
        <taxon>Embryophyta</taxon>
        <taxon>Tracheophyta</taxon>
        <taxon>Spermatophyta</taxon>
        <taxon>Magnoliopsida</taxon>
        <taxon>eudicotyledons</taxon>
        <taxon>Gunneridae</taxon>
        <taxon>Pentapetalae</taxon>
        <taxon>rosids</taxon>
        <taxon>malvids</taxon>
        <taxon>Malvales</taxon>
        <taxon>Malvaceae</taxon>
        <taxon>Grewioideae</taxon>
        <taxon>Apeibeae</taxon>
        <taxon>Corchorus</taxon>
    </lineage>
</organism>
<feature type="compositionally biased region" description="Basic and acidic residues" evidence="1">
    <location>
        <begin position="340"/>
        <end position="381"/>
    </location>
</feature>
<feature type="region of interest" description="Disordered" evidence="1">
    <location>
        <begin position="45"/>
        <end position="64"/>
    </location>
</feature>
<protein>
    <submittedName>
        <fullName evidence="2">Uncharacterized protein</fullName>
    </submittedName>
</protein>
<feature type="region of interest" description="Disordered" evidence="1">
    <location>
        <begin position="102"/>
        <end position="122"/>
    </location>
</feature>
<gene>
    <name evidence="2" type="ORF">COLO4_13683</name>
</gene>
<dbReference type="STRING" id="93759.A0A1R3JVH2"/>
<dbReference type="PANTHER" id="PTHR36386">
    <property type="entry name" value="OS06G0683900 PROTEIN"/>
    <property type="match status" value="1"/>
</dbReference>